<evidence type="ECO:0000313" key="1">
    <source>
        <dbReference type="EMBL" id="RJG18391.1"/>
    </source>
</evidence>
<dbReference type="AlphaFoldDB" id="A0A418XZF6"/>
<dbReference type="Pfam" id="PF11769">
    <property type="entry name" value="DUF3313"/>
    <property type="match status" value="1"/>
</dbReference>
<organism evidence="1 2">
    <name type="scientific">Alcanivorax profundi</name>
    <dbReference type="NCBI Taxonomy" id="2338368"/>
    <lineage>
        <taxon>Bacteria</taxon>
        <taxon>Pseudomonadati</taxon>
        <taxon>Pseudomonadota</taxon>
        <taxon>Gammaproteobacteria</taxon>
        <taxon>Oceanospirillales</taxon>
        <taxon>Alcanivoracaceae</taxon>
        <taxon>Alcanivorax</taxon>
    </lineage>
</organism>
<dbReference type="EMBL" id="QYYA01000002">
    <property type="protein sequence ID" value="RJG18391.1"/>
    <property type="molecule type" value="Genomic_DNA"/>
</dbReference>
<gene>
    <name evidence="1" type="ORF">D4A39_07930</name>
</gene>
<protein>
    <submittedName>
        <fullName evidence="1">DUF3313 domain-containing protein</fullName>
    </submittedName>
</protein>
<sequence length="211" mass="23126">MVAGCQSQPKVSPSGFLSQEYYSQLQSVTSPDDQVVFRYISPDFNANDYSHAIVEKVVAYPEPQPTEQVSMKTLVDIQNSITNVIRTGVGNVLEITDKPGKGTLRMETAITGVNVSDKSLAAYEYIPTALVAVELTKVAGIRDQEIRLYLETRVTDTYTGELMGAGIRELTGENLNNARQKLGVDDFDQALVVASEDLLSILLGVFDDTRK</sequence>
<dbReference type="InterPro" id="IPR021747">
    <property type="entry name" value="DUF3313"/>
</dbReference>
<accession>A0A418XZF6</accession>
<comment type="caution">
    <text evidence="1">The sequence shown here is derived from an EMBL/GenBank/DDBJ whole genome shotgun (WGS) entry which is preliminary data.</text>
</comment>
<reference evidence="1 2" key="1">
    <citation type="submission" date="2018-09" db="EMBL/GenBank/DDBJ databases">
        <title>Alcanivorax profundi sp. nov., isolated from 1000 m-depth seawater of the Mariana Trench.</title>
        <authorList>
            <person name="Liu J."/>
        </authorList>
    </citation>
    <scope>NUCLEOTIDE SEQUENCE [LARGE SCALE GENOMIC DNA]</scope>
    <source>
        <strain evidence="1 2">MTEO17</strain>
    </source>
</reference>
<keyword evidence="2" id="KW-1185">Reference proteome</keyword>
<name>A0A418XZF6_9GAMM</name>
<evidence type="ECO:0000313" key="2">
    <source>
        <dbReference type="Proteomes" id="UP000283734"/>
    </source>
</evidence>
<dbReference type="Proteomes" id="UP000283734">
    <property type="component" value="Unassembled WGS sequence"/>
</dbReference>
<proteinExistence type="predicted"/>